<evidence type="ECO:0000256" key="2">
    <source>
        <dbReference type="ARBA" id="ARBA00023239"/>
    </source>
</evidence>
<evidence type="ECO:0000256" key="1">
    <source>
        <dbReference type="ARBA" id="ARBA00022793"/>
    </source>
</evidence>
<dbReference type="EMBL" id="ML732156">
    <property type="protein sequence ID" value="KAB8078649.1"/>
    <property type="molecule type" value="Genomic_DNA"/>
</dbReference>
<dbReference type="OrthoDB" id="5973539at2759"/>
<reference evidence="3 4" key="1">
    <citation type="submission" date="2019-04" db="EMBL/GenBank/DDBJ databases">
        <title>Friends and foes A comparative genomics study of 23 Aspergillus species from section Flavi.</title>
        <authorList>
            <consortium name="DOE Joint Genome Institute"/>
            <person name="Kjaerbolling I."/>
            <person name="Vesth T."/>
            <person name="Frisvad J.C."/>
            <person name="Nybo J.L."/>
            <person name="Theobald S."/>
            <person name="Kildgaard S."/>
            <person name="Isbrandt T."/>
            <person name="Kuo A."/>
            <person name="Sato A."/>
            <person name="Lyhne E.K."/>
            <person name="Kogle M.E."/>
            <person name="Wiebenga A."/>
            <person name="Kun R.S."/>
            <person name="Lubbers R.J."/>
            <person name="Makela M.R."/>
            <person name="Barry K."/>
            <person name="Chovatia M."/>
            <person name="Clum A."/>
            <person name="Daum C."/>
            <person name="Haridas S."/>
            <person name="He G."/>
            <person name="LaButti K."/>
            <person name="Lipzen A."/>
            <person name="Mondo S."/>
            <person name="Riley R."/>
            <person name="Salamov A."/>
            <person name="Simmons B.A."/>
            <person name="Magnuson J.K."/>
            <person name="Henrissat B."/>
            <person name="Mortensen U.H."/>
            <person name="Larsen T.O."/>
            <person name="Devries R.P."/>
            <person name="Grigoriev I.V."/>
            <person name="Machida M."/>
            <person name="Baker S.E."/>
            <person name="Andersen M.R."/>
        </authorList>
    </citation>
    <scope>NUCLEOTIDE SEQUENCE [LARGE SCALE GENOMIC DNA]</scope>
    <source>
        <strain evidence="3 4">CBS 151.66</strain>
    </source>
</reference>
<dbReference type="GO" id="GO:0008654">
    <property type="term" value="P:phospholipid biosynthetic process"/>
    <property type="evidence" value="ECO:0007669"/>
    <property type="project" value="InterPro"/>
</dbReference>
<accession>A0A5N5XD42</accession>
<sequence>MGFPTYEPREPLVIDLRDFICRCSKRADCFNAAIATARNPMNGGLEEMDAEHIVTLDNYLEYCDNLLRWIPRVSSKGDELLRKLLVFYWALDQPILRHFQTPIEPTSSNVDLSWLSYWLEPAAGWLSFNHWFSRAWKNDDLARPLDGEDDPNVIISTADSMYDGNWPVIDGRASIENGEHIYLKGVKMDWPIKNLLRTDSTDWDNGHFMHAFLGPTDYHRQHAPVSGTVLEAKVIQNQVYLQVEKRKDEDGICMDRAICRPKHEIGRRQGMKKKLDVPDEAGYQWCQTRGLIVIQTEDYGKVAFLPIGMAQVSSVILKVKKDDKVKEGQLLSYFQFGGSDGVVVFETSEI</sequence>
<dbReference type="GO" id="GO:0004609">
    <property type="term" value="F:phosphatidylserine decarboxylase activity"/>
    <property type="evidence" value="ECO:0007669"/>
    <property type="project" value="InterPro"/>
</dbReference>
<dbReference type="InterPro" id="IPR003817">
    <property type="entry name" value="PS_Dcarbxylase"/>
</dbReference>
<proteinExistence type="predicted"/>
<dbReference type="PANTHER" id="PTHR10067:SF13">
    <property type="entry name" value="PHOSPHATIDYLSERINE DECARBOXYLASE"/>
    <property type="match status" value="1"/>
</dbReference>
<dbReference type="AlphaFoldDB" id="A0A5N5XD42"/>
<organism evidence="3 4">
    <name type="scientific">Aspergillus leporis</name>
    <dbReference type="NCBI Taxonomy" id="41062"/>
    <lineage>
        <taxon>Eukaryota</taxon>
        <taxon>Fungi</taxon>
        <taxon>Dikarya</taxon>
        <taxon>Ascomycota</taxon>
        <taxon>Pezizomycotina</taxon>
        <taxon>Eurotiomycetes</taxon>
        <taxon>Eurotiomycetidae</taxon>
        <taxon>Eurotiales</taxon>
        <taxon>Aspergillaceae</taxon>
        <taxon>Aspergillus</taxon>
        <taxon>Aspergillus subgen. Circumdati</taxon>
    </lineage>
</organism>
<name>A0A5N5XD42_9EURO</name>
<dbReference type="Pfam" id="PF02666">
    <property type="entry name" value="PS_Dcarbxylase"/>
    <property type="match status" value="1"/>
</dbReference>
<dbReference type="Proteomes" id="UP000326565">
    <property type="component" value="Unassembled WGS sequence"/>
</dbReference>
<protein>
    <submittedName>
        <fullName evidence="3">Phosphatidylserine decarboxylase-domain-containing protein</fullName>
    </submittedName>
</protein>
<keyword evidence="1" id="KW-0210">Decarboxylase</keyword>
<keyword evidence="4" id="KW-1185">Reference proteome</keyword>
<evidence type="ECO:0000313" key="3">
    <source>
        <dbReference type="EMBL" id="KAB8078649.1"/>
    </source>
</evidence>
<dbReference type="PANTHER" id="PTHR10067">
    <property type="entry name" value="PHOSPHATIDYLSERINE DECARBOXYLASE"/>
    <property type="match status" value="1"/>
</dbReference>
<evidence type="ECO:0000313" key="4">
    <source>
        <dbReference type="Proteomes" id="UP000326565"/>
    </source>
</evidence>
<gene>
    <name evidence="3" type="ORF">BDV29DRAFT_201852</name>
</gene>
<keyword evidence="2" id="KW-0456">Lyase</keyword>